<reference evidence="4 5" key="1">
    <citation type="journal article" date="2017" name="Nature">
        <title>The Apostasia genome and the evolution of orchids.</title>
        <authorList>
            <person name="Zhang G.Q."/>
            <person name="Liu K.W."/>
            <person name="Li Z."/>
            <person name="Lohaus R."/>
            <person name="Hsiao Y.Y."/>
            <person name="Niu S.C."/>
            <person name="Wang J.Y."/>
            <person name="Lin Y.C."/>
            <person name="Xu Q."/>
            <person name="Chen L.J."/>
            <person name="Yoshida K."/>
            <person name="Fujiwara S."/>
            <person name="Wang Z.W."/>
            <person name="Zhang Y.Q."/>
            <person name="Mitsuda N."/>
            <person name="Wang M."/>
            <person name="Liu G.H."/>
            <person name="Pecoraro L."/>
            <person name="Huang H.X."/>
            <person name="Xiao X.J."/>
            <person name="Lin M."/>
            <person name="Wu X.Y."/>
            <person name="Wu W.L."/>
            <person name="Chen Y.Y."/>
            <person name="Chang S.B."/>
            <person name="Sakamoto S."/>
            <person name="Ohme-Takagi M."/>
            <person name="Yagi M."/>
            <person name="Zeng S.J."/>
            <person name="Shen C.Y."/>
            <person name="Yeh C.M."/>
            <person name="Luo Y.B."/>
            <person name="Tsai W.C."/>
            <person name="Van de Peer Y."/>
            <person name="Liu Z.J."/>
        </authorList>
    </citation>
    <scope>NUCLEOTIDE SEQUENCE [LARGE SCALE GENOMIC DNA]</scope>
    <source>
        <strain evidence="5">cv. Shenzhen</strain>
        <tissue evidence="4">Stem</tissue>
    </source>
</reference>
<dbReference type="PANTHER" id="PTHR33222:SF2">
    <property type="entry name" value="PROTEIN CURVATURE THYLAKOID 1D, CHLOROPLASTIC"/>
    <property type="match status" value="1"/>
</dbReference>
<name>A0A2I0BAH6_9ASPA</name>
<dbReference type="InterPro" id="IPR033344">
    <property type="entry name" value="CURT1"/>
</dbReference>
<dbReference type="OrthoDB" id="2014299at2759"/>
<evidence type="ECO:0000313" key="4">
    <source>
        <dbReference type="EMBL" id="PKA64804.1"/>
    </source>
</evidence>
<gene>
    <name evidence="4" type="ORF">AXF42_Ash016835</name>
</gene>
<keyword evidence="2" id="KW-1133">Transmembrane helix</keyword>
<dbReference type="EMBL" id="KZ451900">
    <property type="protein sequence ID" value="PKA64804.1"/>
    <property type="molecule type" value="Genomic_DNA"/>
</dbReference>
<dbReference type="AlphaFoldDB" id="A0A2I0BAH6"/>
<dbReference type="InterPro" id="IPR025564">
    <property type="entry name" value="CAAD_dom"/>
</dbReference>
<dbReference type="Pfam" id="PF14159">
    <property type="entry name" value="CAAD"/>
    <property type="match status" value="1"/>
</dbReference>
<comment type="subcellular location">
    <subcellularLocation>
        <location evidence="1">Membrane</location>
        <topology evidence="1">Multi-pass membrane protein</topology>
    </subcellularLocation>
</comment>
<feature type="transmembrane region" description="Helical" evidence="2">
    <location>
        <begin position="143"/>
        <end position="167"/>
    </location>
</feature>
<feature type="transmembrane region" description="Helical" evidence="2">
    <location>
        <begin position="102"/>
        <end position="123"/>
    </location>
</feature>
<evidence type="ECO:0000313" key="5">
    <source>
        <dbReference type="Proteomes" id="UP000236161"/>
    </source>
</evidence>
<dbReference type="GO" id="GO:0009535">
    <property type="term" value="C:chloroplast thylakoid membrane"/>
    <property type="evidence" value="ECO:0007669"/>
    <property type="project" value="TreeGrafter"/>
</dbReference>
<keyword evidence="2" id="KW-0812">Transmembrane</keyword>
<organism evidence="4 5">
    <name type="scientific">Apostasia shenzhenica</name>
    <dbReference type="NCBI Taxonomy" id="1088818"/>
    <lineage>
        <taxon>Eukaryota</taxon>
        <taxon>Viridiplantae</taxon>
        <taxon>Streptophyta</taxon>
        <taxon>Embryophyta</taxon>
        <taxon>Tracheophyta</taxon>
        <taxon>Spermatophyta</taxon>
        <taxon>Magnoliopsida</taxon>
        <taxon>Liliopsida</taxon>
        <taxon>Asparagales</taxon>
        <taxon>Orchidaceae</taxon>
        <taxon>Apostasioideae</taxon>
        <taxon>Apostasia</taxon>
    </lineage>
</organism>
<feature type="domain" description="Cyanobacterial aminoacyl-tRNA synthetase CAAD" evidence="3">
    <location>
        <begin position="98"/>
        <end position="152"/>
    </location>
</feature>
<evidence type="ECO:0000256" key="2">
    <source>
        <dbReference type="SAM" id="Phobius"/>
    </source>
</evidence>
<keyword evidence="5" id="KW-1185">Reference proteome</keyword>
<dbReference type="PANTHER" id="PTHR33222">
    <property type="match status" value="1"/>
</dbReference>
<evidence type="ECO:0000256" key="1">
    <source>
        <dbReference type="ARBA" id="ARBA00004141"/>
    </source>
</evidence>
<evidence type="ECO:0000259" key="3">
    <source>
        <dbReference type="Pfam" id="PF14159"/>
    </source>
</evidence>
<accession>A0A2I0BAH6</accession>
<keyword evidence="2" id="KW-0472">Membrane</keyword>
<dbReference type="Proteomes" id="UP000236161">
    <property type="component" value="Unassembled WGS sequence"/>
</dbReference>
<sequence>MELCCLPRPILSLPRPRPSLITRSRVSLCSSKSSFSFPNPGLGQLRAAASDETSTFVSRELEKPSAPEAVSVDETPSGGEQSELGDFLSKIDVNLDSDKTYILLYGAAALLALWISSAVVGAIESLPLFPKLLELVGLGYTVWFSYRYLFFKVILFLIIIFYCFVLVDQNLYLSCYVIFHYLFPSPTHF</sequence>
<proteinExistence type="predicted"/>
<protein>
    <recommendedName>
        <fullName evidence="3">Cyanobacterial aminoacyl-tRNA synthetase CAAD domain-containing protein</fullName>
    </recommendedName>
</protein>